<gene>
    <name evidence="1" type="ORF">METZ01_LOCUS217852</name>
</gene>
<dbReference type="InterPro" id="IPR024551">
    <property type="entry name" value="AspAT_Ic"/>
</dbReference>
<accession>A0A382FPK6</accession>
<dbReference type="CDD" id="cd00609">
    <property type="entry name" value="AAT_like"/>
    <property type="match status" value="1"/>
</dbReference>
<dbReference type="AlphaFoldDB" id="A0A382FPK6"/>
<name>A0A382FPK6_9ZZZZ</name>
<reference evidence="1" key="1">
    <citation type="submission" date="2018-05" db="EMBL/GenBank/DDBJ databases">
        <authorList>
            <person name="Lanie J.A."/>
            <person name="Ng W.-L."/>
            <person name="Kazmierczak K.M."/>
            <person name="Andrzejewski T.M."/>
            <person name="Davidsen T.M."/>
            <person name="Wayne K.J."/>
            <person name="Tettelin H."/>
            <person name="Glass J.I."/>
            <person name="Rusch D."/>
            <person name="Podicherti R."/>
            <person name="Tsui H.-C.T."/>
            <person name="Winkler M.E."/>
        </authorList>
    </citation>
    <scope>NUCLEOTIDE SEQUENCE</scope>
</reference>
<organism evidence="1">
    <name type="scientific">marine metagenome</name>
    <dbReference type="NCBI Taxonomy" id="408172"/>
    <lineage>
        <taxon>unclassified sequences</taxon>
        <taxon>metagenomes</taxon>
        <taxon>ecological metagenomes</taxon>
    </lineage>
</organism>
<dbReference type="SUPFAM" id="SSF53383">
    <property type="entry name" value="PLP-dependent transferases"/>
    <property type="match status" value="1"/>
</dbReference>
<sequence>MNLNLTLQEAEDLYLKLSSKNLNLDLTRGKPHADQLELSEKMESSLSGNYFFEGVDTRNYGELLGLEACRQLGADLLGCRKEMVIAGGNSSLTLMSQYLSSLYFQGTGHGPFSLDKRTSFLCPVPGYDRHFKLCEEFSINMIPVPLTGCGPDIDYIKSIIDNDDSIKGIWCVPKHSNPTGETYSEDNVYELLAIAKRLNKDFRIFWDNAYAVHDFKESPSLPNIFSMASKLKVEESVIGFGSTSKISFAGGGISFIGMSEENLSRFIKHYSSMVIGPDKVNQARHIKFFKNFNGLLSHMQKHAEILRPKFEIVEKWLSKQSFGTWTHPTGGYFVSFNSKPGLAKEIIKLSNSSGLKLSPAGSTFPYGVDPNDENIRLAPTACSNEELESAMELFVTCVVLANLRGS</sequence>
<dbReference type="PANTHER" id="PTHR43799">
    <property type="entry name" value="AMINOTRANSFERASE, PUTATIVE-RELATED"/>
    <property type="match status" value="1"/>
</dbReference>
<dbReference type="EMBL" id="UINC01051171">
    <property type="protein sequence ID" value="SVB64998.1"/>
    <property type="molecule type" value="Genomic_DNA"/>
</dbReference>
<evidence type="ECO:0000313" key="1">
    <source>
        <dbReference type="EMBL" id="SVB64998.1"/>
    </source>
</evidence>
<protein>
    <recommendedName>
        <fullName evidence="2">Aminotransferase class I/classII domain-containing protein</fullName>
    </recommendedName>
</protein>
<proteinExistence type="predicted"/>
<dbReference type="PANTHER" id="PTHR43799:SF1">
    <property type="entry name" value="ASPARTATE AMINOTRANSFERASE"/>
    <property type="match status" value="1"/>
</dbReference>
<dbReference type="Pfam" id="PF12897">
    <property type="entry name" value="Asp_aminotransf"/>
    <property type="match status" value="1"/>
</dbReference>
<dbReference type="Gene3D" id="3.90.1150.10">
    <property type="entry name" value="Aspartate Aminotransferase, domain 1"/>
    <property type="match status" value="1"/>
</dbReference>
<dbReference type="InterPro" id="IPR015422">
    <property type="entry name" value="PyrdxlP-dep_Trfase_small"/>
</dbReference>
<dbReference type="InterPro" id="IPR015421">
    <property type="entry name" value="PyrdxlP-dep_Trfase_major"/>
</dbReference>
<evidence type="ECO:0008006" key="2">
    <source>
        <dbReference type="Google" id="ProtNLM"/>
    </source>
</evidence>
<dbReference type="GO" id="GO:0004069">
    <property type="term" value="F:L-aspartate:2-oxoglutarate aminotransferase activity"/>
    <property type="evidence" value="ECO:0007669"/>
    <property type="project" value="InterPro"/>
</dbReference>
<dbReference type="InterPro" id="IPR015424">
    <property type="entry name" value="PyrdxlP-dep_Trfase"/>
</dbReference>
<dbReference type="Gene3D" id="3.40.640.10">
    <property type="entry name" value="Type I PLP-dependent aspartate aminotransferase-like (Major domain)"/>
    <property type="match status" value="1"/>
</dbReference>